<organism evidence="2 3">
    <name type="scientific">Oryza sativa subsp. japonica</name>
    <name type="common">Rice</name>
    <dbReference type="NCBI Taxonomy" id="39947"/>
    <lineage>
        <taxon>Eukaryota</taxon>
        <taxon>Viridiplantae</taxon>
        <taxon>Streptophyta</taxon>
        <taxon>Embryophyta</taxon>
        <taxon>Tracheophyta</taxon>
        <taxon>Spermatophyta</taxon>
        <taxon>Magnoliopsida</taxon>
        <taxon>Liliopsida</taxon>
        <taxon>Poales</taxon>
        <taxon>Poaceae</taxon>
        <taxon>BOP clade</taxon>
        <taxon>Oryzoideae</taxon>
        <taxon>Oryzeae</taxon>
        <taxon>Oryzinae</taxon>
        <taxon>Oryza</taxon>
        <taxon>Oryza sativa</taxon>
    </lineage>
</organism>
<gene>
    <name evidence="2" type="ordered locus">Os05g0374932</name>
    <name evidence="2" type="ORF">OSNPB_050374932</name>
</gene>
<dbReference type="Proteomes" id="UP000059680">
    <property type="component" value="Chromosome 5"/>
</dbReference>
<dbReference type="PaxDb" id="39947-A0A0P0WLQ1"/>
<feature type="region of interest" description="Disordered" evidence="1">
    <location>
        <begin position="1"/>
        <end position="24"/>
    </location>
</feature>
<dbReference type="AlphaFoldDB" id="A0A0P0WLQ1"/>
<accession>A0A0P0WLQ1</accession>
<protein>
    <submittedName>
        <fullName evidence="2">Os05g0374932 protein</fullName>
    </submittedName>
</protein>
<dbReference type="EMBL" id="AP014961">
    <property type="protein sequence ID" value="BAS93718.1"/>
    <property type="molecule type" value="Genomic_DNA"/>
</dbReference>
<keyword evidence="3" id="KW-1185">Reference proteome</keyword>
<proteinExistence type="predicted"/>
<reference evidence="2 3" key="3">
    <citation type="journal article" date="2013" name="Rice">
        <title>Improvement of the Oryza sativa Nipponbare reference genome using next generation sequence and optical map data.</title>
        <authorList>
            <person name="Kawahara Y."/>
            <person name="de la Bastide M."/>
            <person name="Hamilton J.P."/>
            <person name="Kanamori H."/>
            <person name="McCombie W.R."/>
            <person name="Ouyang S."/>
            <person name="Schwartz D.C."/>
            <person name="Tanaka T."/>
            <person name="Wu J."/>
            <person name="Zhou S."/>
            <person name="Childs K.L."/>
            <person name="Davidson R.M."/>
            <person name="Lin H."/>
            <person name="Quesada-Ocampo L."/>
            <person name="Vaillancourt B."/>
            <person name="Sakai H."/>
            <person name="Lee S.S."/>
            <person name="Kim J."/>
            <person name="Numa H."/>
            <person name="Itoh T."/>
            <person name="Buell C.R."/>
            <person name="Matsumoto T."/>
        </authorList>
    </citation>
    <scope>NUCLEOTIDE SEQUENCE [LARGE SCALE GENOMIC DNA]</scope>
    <source>
        <strain evidence="3">cv. Nipponbare</strain>
    </source>
</reference>
<reference evidence="2 3" key="2">
    <citation type="journal article" date="2013" name="Plant Cell Physiol.">
        <title>Rice Annotation Project Database (RAP-DB): an integrative and interactive database for rice genomics.</title>
        <authorList>
            <person name="Sakai H."/>
            <person name="Lee S.S."/>
            <person name="Tanaka T."/>
            <person name="Numa H."/>
            <person name="Kim J."/>
            <person name="Kawahara Y."/>
            <person name="Wakimoto H."/>
            <person name="Yang C.C."/>
            <person name="Iwamoto M."/>
            <person name="Abe T."/>
            <person name="Yamada Y."/>
            <person name="Muto A."/>
            <person name="Inokuchi H."/>
            <person name="Ikemura T."/>
            <person name="Matsumoto T."/>
            <person name="Sasaki T."/>
            <person name="Itoh T."/>
        </authorList>
    </citation>
    <scope>NUCLEOTIDE SEQUENCE [LARGE SCALE GENOMIC DNA]</scope>
    <source>
        <strain evidence="3">cv. Nipponbare</strain>
    </source>
</reference>
<feature type="region of interest" description="Disordered" evidence="1">
    <location>
        <begin position="125"/>
        <end position="159"/>
    </location>
</feature>
<evidence type="ECO:0000313" key="3">
    <source>
        <dbReference type="Proteomes" id="UP000059680"/>
    </source>
</evidence>
<evidence type="ECO:0000256" key="1">
    <source>
        <dbReference type="SAM" id="MobiDB-lite"/>
    </source>
</evidence>
<feature type="compositionally biased region" description="Basic residues" evidence="1">
    <location>
        <begin position="134"/>
        <end position="150"/>
    </location>
</feature>
<dbReference type="InParanoid" id="A0A0P0WLQ1"/>
<evidence type="ECO:0000313" key="2">
    <source>
        <dbReference type="EMBL" id="BAS93718.1"/>
    </source>
</evidence>
<reference evidence="3" key="1">
    <citation type="journal article" date="2005" name="Nature">
        <title>The map-based sequence of the rice genome.</title>
        <authorList>
            <consortium name="International rice genome sequencing project (IRGSP)"/>
            <person name="Matsumoto T."/>
            <person name="Wu J."/>
            <person name="Kanamori H."/>
            <person name="Katayose Y."/>
            <person name="Fujisawa M."/>
            <person name="Namiki N."/>
            <person name="Mizuno H."/>
            <person name="Yamamoto K."/>
            <person name="Antonio B.A."/>
            <person name="Baba T."/>
            <person name="Sakata K."/>
            <person name="Nagamura Y."/>
            <person name="Aoki H."/>
            <person name="Arikawa K."/>
            <person name="Arita K."/>
            <person name="Bito T."/>
            <person name="Chiden Y."/>
            <person name="Fujitsuka N."/>
            <person name="Fukunaka R."/>
            <person name="Hamada M."/>
            <person name="Harada C."/>
            <person name="Hayashi A."/>
            <person name="Hijishita S."/>
            <person name="Honda M."/>
            <person name="Hosokawa S."/>
            <person name="Ichikawa Y."/>
            <person name="Idonuma A."/>
            <person name="Iijima M."/>
            <person name="Ikeda M."/>
            <person name="Ikeno M."/>
            <person name="Ito K."/>
            <person name="Ito S."/>
            <person name="Ito T."/>
            <person name="Ito Y."/>
            <person name="Ito Y."/>
            <person name="Iwabuchi A."/>
            <person name="Kamiya K."/>
            <person name="Karasawa W."/>
            <person name="Kurita K."/>
            <person name="Katagiri S."/>
            <person name="Kikuta A."/>
            <person name="Kobayashi H."/>
            <person name="Kobayashi N."/>
            <person name="Machita K."/>
            <person name="Maehara T."/>
            <person name="Masukawa M."/>
            <person name="Mizubayashi T."/>
            <person name="Mukai Y."/>
            <person name="Nagasaki H."/>
            <person name="Nagata Y."/>
            <person name="Naito S."/>
            <person name="Nakashima M."/>
            <person name="Nakama Y."/>
            <person name="Nakamichi Y."/>
            <person name="Nakamura M."/>
            <person name="Meguro A."/>
            <person name="Negishi M."/>
            <person name="Ohta I."/>
            <person name="Ohta T."/>
            <person name="Okamoto M."/>
            <person name="Ono N."/>
            <person name="Saji S."/>
            <person name="Sakaguchi M."/>
            <person name="Sakai K."/>
            <person name="Shibata M."/>
            <person name="Shimokawa T."/>
            <person name="Song J."/>
            <person name="Takazaki Y."/>
            <person name="Terasawa K."/>
            <person name="Tsugane M."/>
            <person name="Tsuji K."/>
            <person name="Ueda S."/>
            <person name="Waki K."/>
            <person name="Yamagata H."/>
            <person name="Yamamoto M."/>
            <person name="Yamamoto S."/>
            <person name="Yamane H."/>
            <person name="Yoshiki S."/>
            <person name="Yoshihara R."/>
            <person name="Yukawa K."/>
            <person name="Zhong H."/>
            <person name="Yano M."/>
            <person name="Yuan Q."/>
            <person name="Ouyang S."/>
            <person name="Liu J."/>
            <person name="Jones K.M."/>
            <person name="Gansberger K."/>
            <person name="Moffat K."/>
            <person name="Hill J."/>
            <person name="Bera J."/>
            <person name="Fadrosh D."/>
            <person name="Jin S."/>
            <person name="Johri S."/>
            <person name="Kim M."/>
            <person name="Overton L."/>
            <person name="Reardon M."/>
            <person name="Tsitrin T."/>
            <person name="Vuong H."/>
            <person name="Weaver B."/>
            <person name="Ciecko A."/>
            <person name="Tallon L."/>
            <person name="Jackson J."/>
            <person name="Pai G."/>
            <person name="Aken S.V."/>
            <person name="Utterback T."/>
            <person name="Reidmuller S."/>
            <person name="Feldblyum T."/>
            <person name="Hsiao J."/>
            <person name="Zismann V."/>
            <person name="Iobst S."/>
            <person name="de Vazeille A.R."/>
            <person name="Buell C.R."/>
            <person name="Ying K."/>
            <person name="Li Y."/>
            <person name="Lu T."/>
            <person name="Huang Y."/>
            <person name="Zhao Q."/>
            <person name="Feng Q."/>
            <person name="Zhang L."/>
            <person name="Zhu J."/>
            <person name="Weng Q."/>
            <person name="Mu J."/>
            <person name="Lu Y."/>
            <person name="Fan D."/>
            <person name="Liu Y."/>
            <person name="Guan J."/>
            <person name="Zhang Y."/>
            <person name="Yu S."/>
            <person name="Liu X."/>
            <person name="Zhang Y."/>
            <person name="Hong G."/>
            <person name="Han B."/>
            <person name="Choisne N."/>
            <person name="Demange N."/>
            <person name="Orjeda G."/>
            <person name="Samain S."/>
            <person name="Cattolico L."/>
            <person name="Pelletier E."/>
            <person name="Couloux A."/>
            <person name="Segurens B."/>
            <person name="Wincker P."/>
            <person name="D'Hont A."/>
            <person name="Scarpelli C."/>
            <person name="Weissenbach J."/>
            <person name="Salanoubat M."/>
            <person name="Quetier F."/>
            <person name="Yu Y."/>
            <person name="Kim H.R."/>
            <person name="Rambo T."/>
            <person name="Currie J."/>
            <person name="Collura K."/>
            <person name="Luo M."/>
            <person name="Yang T."/>
            <person name="Ammiraju J.S.S."/>
            <person name="Engler F."/>
            <person name="Soderlund C."/>
            <person name="Wing R.A."/>
            <person name="Palmer L.E."/>
            <person name="de la Bastide M."/>
            <person name="Spiegel L."/>
            <person name="Nascimento L."/>
            <person name="Zutavern T."/>
            <person name="O'Shaughnessy A."/>
            <person name="Dike S."/>
            <person name="Dedhia N."/>
            <person name="Preston R."/>
            <person name="Balija V."/>
            <person name="McCombie W.R."/>
            <person name="Chow T."/>
            <person name="Chen H."/>
            <person name="Chung M."/>
            <person name="Chen C."/>
            <person name="Shaw J."/>
            <person name="Wu H."/>
            <person name="Hsiao K."/>
            <person name="Chao Y."/>
            <person name="Chu M."/>
            <person name="Cheng C."/>
            <person name="Hour A."/>
            <person name="Lee P."/>
            <person name="Lin S."/>
            <person name="Lin Y."/>
            <person name="Liou J."/>
            <person name="Liu S."/>
            <person name="Hsing Y."/>
            <person name="Raghuvanshi S."/>
            <person name="Mohanty A."/>
            <person name="Bharti A.K."/>
            <person name="Gaur A."/>
            <person name="Gupta V."/>
            <person name="Kumar D."/>
            <person name="Ravi V."/>
            <person name="Vij S."/>
            <person name="Kapur A."/>
            <person name="Khurana P."/>
            <person name="Khurana P."/>
            <person name="Khurana J.P."/>
            <person name="Tyagi A.K."/>
            <person name="Gaikwad K."/>
            <person name="Singh A."/>
            <person name="Dalal V."/>
            <person name="Srivastava S."/>
            <person name="Dixit A."/>
            <person name="Pal A.K."/>
            <person name="Ghazi I.A."/>
            <person name="Yadav M."/>
            <person name="Pandit A."/>
            <person name="Bhargava A."/>
            <person name="Sureshbabu K."/>
            <person name="Batra K."/>
            <person name="Sharma T.R."/>
            <person name="Mohapatra T."/>
            <person name="Singh N.K."/>
            <person name="Messing J."/>
            <person name="Nelson A.B."/>
            <person name="Fuks G."/>
            <person name="Kavchok S."/>
            <person name="Keizer G."/>
            <person name="Linton E."/>
            <person name="Llaca V."/>
            <person name="Song R."/>
            <person name="Tanyolac B."/>
            <person name="Young S."/>
            <person name="Ho-Il K."/>
            <person name="Hahn J.H."/>
            <person name="Sangsakoo G."/>
            <person name="Vanavichit A."/>
            <person name="de Mattos Luiz.A.T."/>
            <person name="Zimmer P.D."/>
            <person name="Malone G."/>
            <person name="Dellagostin O."/>
            <person name="de Oliveira A.C."/>
            <person name="Bevan M."/>
            <person name="Bancroft I."/>
            <person name="Minx P."/>
            <person name="Cordum H."/>
            <person name="Wilson R."/>
            <person name="Cheng Z."/>
            <person name="Jin W."/>
            <person name="Jiang J."/>
            <person name="Leong S.A."/>
            <person name="Iwama H."/>
            <person name="Gojobori T."/>
            <person name="Itoh T."/>
            <person name="Niimura Y."/>
            <person name="Fujii Y."/>
            <person name="Habara T."/>
            <person name="Sakai H."/>
            <person name="Sato Y."/>
            <person name="Wilson G."/>
            <person name="Kumar K."/>
            <person name="McCouch S."/>
            <person name="Juretic N."/>
            <person name="Hoen D."/>
            <person name="Wright S."/>
            <person name="Bruskiewich R."/>
            <person name="Bureau T."/>
            <person name="Miyao A."/>
            <person name="Hirochika H."/>
            <person name="Nishikawa T."/>
            <person name="Kadowaki K."/>
            <person name="Sugiura M."/>
            <person name="Burr B."/>
            <person name="Sasaki T."/>
        </authorList>
    </citation>
    <scope>NUCLEOTIDE SEQUENCE [LARGE SCALE GENOMIC DNA]</scope>
    <source>
        <strain evidence="3">cv. Nipponbare</strain>
    </source>
</reference>
<name>A0A0P0WLQ1_ORYSJ</name>
<sequence length="159" mass="17643">MNALPTMVSAHDARPSSKMTASTAAASAVAGAEVGRRSMAQKRSVSRTVRWGWSTSSCATNPVRHCTARHDAHPGVLAGEPPAEDGDQRRLAAPRWSQYSQHLPQPHLASYLLQYRPVLLRATTTASRSGVRYPPRRRPLRRRRRRHGRPLHLDATSKN</sequence>
<dbReference type="Gramene" id="Os05t0374932-00">
    <property type="protein sequence ID" value="Os05t0374932-00"/>
    <property type="gene ID" value="Os05g0374932"/>
</dbReference>